<feature type="transmembrane region" description="Helical" evidence="1">
    <location>
        <begin position="105"/>
        <end position="126"/>
    </location>
</feature>
<dbReference type="Proteomes" id="UP000030671">
    <property type="component" value="Unassembled WGS sequence"/>
</dbReference>
<reference evidence="3 4" key="1">
    <citation type="journal article" date="2012" name="New Phytol.">
        <title>Insight into trade-off between wood decay and parasitism from the genome of a fungal forest pathogen.</title>
        <authorList>
            <person name="Olson A."/>
            <person name="Aerts A."/>
            <person name="Asiegbu F."/>
            <person name="Belbahri L."/>
            <person name="Bouzid O."/>
            <person name="Broberg A."/>
            <person name="Canback B."/>
            <person name="Coutinho P.M."/>
            <person name="Cullen D."/>
            <person name="Dalman K."/>
            <person name="Deflorio G."/>
            <person name="van Diepen L.T."/>
            <person name="Dunand C."/>
            <person name="Duplessis S."/>
            <person name="Durling M."/>
            <person name="Gonthier P."/>
            <person name="Grimwood J."/>
            <person name="Fossdal C.G."/>
            <person name="Hansson D."/>
            <person name="Henrissat B."/>
            <person name="Hietala A."/>
            <person name="Himmelstrand K."/>
            <person name="Hoffmeister D."/>
            <person name="Hogberg N."/>
            <person name="James T.Y."/>
            <person name="Karlsson M."/>
            <person name="Kohler A."/>
            <person name="Kues U."/>
            <person name="Lee Y.H."/>
            <person name="Lin Y.C."/>
            <person name="Lind M."/>
            <person name="Lindquist E."/>
            <person name="Lombard V."/>
            <person name="Lucas S."/>
            <person name="Lunden K."/>
            <person name="Morin E."/>
            <person name="Murat C."/>
            <person name="Park J."/>
            <person name="Raffaello T."/>
            <person name="Rouze P."/>
            <person name="Salamov A."/>
            <person name="Schmutz J."/>
            <person name="Solheim H."/>
            <person name="Stahlberg J."/>
            <person name="Velez H."/>
            <person name="de Vries R.P."/>
            <person name="Wiebenga A."/>
            <person name="Woodward S."/>
            <person name="Yakovlev I."/>
            <person name="Garbelotto M."/>
            <person name="Martin F."/>
            <person name="Grigoriev I.V."/>
            <person name="Stenlid J."/>
        </authorList>
    </citation>
    <scope>NUCLEOTIDE SEQUENCE [LARGE SCALE GENOMIC DNA]</scope>
    <source>
        <strain evidence="3 4">TC 32-1</strain>
    </source>
</reference>
<dbReference type="PANTHER" id="PTHR40465">
    <property type="entry name" value="CHROMOSOME 1, WHOLE GENOME SHOTGUN SEQUENCE"/>
    <property type="match status" value="1"/>
</dbReference>
<keyword evidence="1" id="KW-0812">Transmembrane</keyword>
<dbReference type="InterPro" id="IPR045339">
    <property type="entry name" value="DUF6534"/>
</dbReference>
<evidence type="ECO:0000259" key="2">
    <source>
        <dbReference type="Pfam" id="PF20152"/>
    </source>
</evidence>
<feature type="transmembrane region" description="Helical" evidence="1">
    <location>
        <begin position="62"/>
        <end position="85"/>
    </location>
</feature>
<protein>
    <recommendedName>
        <fullName evidence="2">DUF6534 domain-containing protein</fullName>
    </recommendedName>
</protein>
<feature type="transmembrane region" description="Helical" evidence="1">
    <location>
        <begin position="28"/>
        <end position="50"/>
    </location>
</feature>
<organism evidence="3 4">
    <name type="scientific">Heterobasidion irregulare (strain TC 32-1)</name>
    <dbReference type="NCBI Taxonomy" id="747525"/>
    <lineage>
        <taxon>Eukaryota</taxon>
        <taxon>Fungi</taxon>
        <taxon>Dikarya</taxon>
        <taxon>Basidiomycota</taxon>
        <taxon>Agaricomycotina</taxon>
        <taxon>Agaricomycetes</taxon>
        <taxon>Russulales</taxon>
        <taxon>Bondarzewiaceae</taxon>
        <taxon>Heterobasidion</taxon>
        <taxon>Heterobasidion annosum species complex</taxon>
    </lineage>
</organism>
<dbReference type="EMBL" id="KI925456">
    <property type="protein sequence ID" value="ETW84737.1"/>
    <property type="molecule type" value="Genomic_DNA"/>
</dbReference>
<name>W4KFW4_HETIT</name>
<dbReference type="PANTHER" id="PTHR40465:SF1">
    <property type="entry name" value="DUF6534 DOMAIN-CONTAINING PROTEIN"/>
    <property type="match status" value="1"/>
</dbReference>
<evidence type="ECO:0000313" key="4">
    <source>
        <dbReference type="Proteomes" id="UP000030671"/>
    </source>
</evidence>
<feature type="transmembrane region" description="Helical" evidence="1">
    <location>
        <begin position="133"/>
        <end position="156"/>
    </location>
</feature>
<dbReference type="Pfam" id="PF20152">
    <property type="entry name" value="DUF6534"/>
    <property type="match status" value="1"/>
</dbReference>
<gene>
    <name evidence="3" type="ORF">HETIRDRAFT_458327</name>
</gene>
<dbReference type="eggNOG" id="ENOG502R1C5">
    <property type="taxonomic scope" value="Eukaryota"/>
</dbReference>
<feature type="transmembrane region" description="Helical" evidence="1">
    <location>
        <begin position="168"/>
        <end position="194"/>
    </location>
</feature>
<dbReference type="AlphaFoldDB" id="W4KFW4"/>
<evidence type="ECO:0000256" key="1">
    <source>
        <dbReference type="SAM" id="Phobius"/>
    </source>
</evidence>
<dbReference type="HOGENOM" id="CLU_046025_2_1_1"/>
<feature type="domain" description="DUF6534" evidence="2">
    <location>
        <begin position="179"/>
        <end position="297"/>
    </location>
</feature>
<sequence>MDNTTTTSSAATTGIEIPPDILVIVGPLLLGGLFSFCLYGISIVQLYIYYLSFPGDMLWIQITVYMLFVLDTFQSTVTCALTWSAMCSGWGRPEALEVPGWGFSAIPAVSGIVSAWVQCFFAWRIYVLGKWRLIPGAIVMLALAQASGGLAAGIRFVPLKVVTELHVVYPMVCVWLGGSALVDVLVAVSMVYLVRVSALSLDRARALADRVSLRVVHRVAHQLYAAKKNADGNNRTERMLTRLIRMTVETGVVTAAAASLDLGLFLGFRNNNLHTLLAFMLCKLYTNSLMASLNSRSPLFKANPTTHFGSASQVSSVAHYRWRSATTASQDSSAATSKAVHISQYVEVTRDGEDRKPDAHVYEGTESNVIPMMNLTKGDDAV</sequence>
<keyword evidence="1" id="KW-0472">Membrane</keyword>
<evidence type="ECO:0000313" key="3">
    <source>
        <dbReference type="EMBL" id="ETW84737.1"/>
    </source>
</evidence>
<dbReference type="RefSeq" id="XP_009544372.1">
    <property type="nucleotide sequence ID" value="XM_009546077.1"/>
</dbReference>
<feature type="non-terminal residue" evidence="3">
    <location>
        <position position="1"/>
    </location>
</feature>
<dbReference type="InParanoid" id="W4KFW4"/>
<dbReference type="KEGG" id="hir:HETIRDRAFT_458327"/>
<dbReference type="GeneID" id="20676901"/>
<keyword evidence="1" id="KW-1133">Transmembrane helix</keyword>
<dbReference type="OrthoDB" id="3262409at2759"/>
<accession>W4KFW4</accession>
<keyword evidence="4" id="KW-1185">Reference proteome</keyword>
<proteinExistence type="predicted"/>